<keyword evidence="4" id="KW-1003">Cell membrane</keyword>
<dbReference type="NCBIfam" id="NF008049">
    <property type="entry name" value="PRK10782.1"/>
    <property type="match status" value="1"/>
</dbReference>
<evidence type="ECO:0000313" key="10">
    <source>
        <dbReference type="EMBL" id="RDB54449.1"/>
    </source>
</evidence>
<dbReference type="Gene3D" id="1.10.3720.10">
    <property type="entry name" value="MetI-like"/>
    <property type="match status" value="1"/>
</dbReference>
<dbReference type="SUPFAM" id="SSF161098">
    <property type="entry name" value="MetI-like"/>
    <property type="match status" value="1"/>
</dbReference>
<dbReference type="GO" id="GO:0048473">
    <property type="term" value="P:D-methionine transmembrane transport"/>
    <property type="evidence" value="ECO:0007669"/>
    <property type="project" value="TreeGrafter"/>
</dbReference>
<keyword evidence="11" id="KW-1185">Reference proteome</keyword>
<dbReference type="Pfam" id="PF00528">
    <property type="entry name" value="BPD_transp_1"/>
    <property type="match status" value="1"/>
</dbReference>
<evidence type="ECO:0000256" key="2">
    <source>
        <dbReference type="ARBA" id="ARBA00007069"/>
    </source>
</evidence>
<dbReference type="Proteomes" id="UP000253792">
    <property type="component" value="Unassembled WGS sequence"/>
</dbReference>
<evidence type="ECO:0000256" key="5">
    <source>
        <dbReference type="ARBA" id="ARBA00022692"/>
    </source>
</evidence>
<proteinExistence type="inferred from homology"/>
<evidence type="ECO:0000256" key="7">
    <source>
        <dbReference type="ARBA" id="ARBA00023136"/>
    </source>
</evidence>
<organism evidence="10 11">
    <name type="scientific">Senegalimassilia anaerobia</name>
    <dbReference type="NCBI Taxonomy" id="1473216"/>
    <lineage>
        <taxon>Bacteria</taxon>
        <taxon>Bacillati</taxon>
        <taxon>Actinomycetota</taxon>
        <taxon>Coriobacteriia</taxon>
        <taxon>Coriobacteriales</taxon>
        <taxon>Coriobacteriaceae</taxon>
        <taxon>Senegalimassilia</taxon>
    </lineage>
</organism>
<comment type="similarity">
    <text evidence="2">Belongs to the binding-protein-dependent transport system permease family. CysTW subfamily.</text>
</comment>
<evidence type="ECO:0000256" key="3">
    <source>
        <dbReference type="ARBA" id="ARBA00022448"/>
    </source>
</evidence>
<dbReference type="InterPro" id="IPR000515">
    <property type="entry name" value="MetI-like"/>
</dbReference>
<feature type="transmembrane region" description="Helical" evidence="8">
    <location>
        <begin position="23"/>
        <end position="46"/>
    </location>
</feature>
<sequence>MDYISNFISQYGALFAQGTVDTLVMTLASTLFAYLIGVPLGVLLVITAKDGLKPQRALNTVLGWIVNIGRSIPFIILLVAIIPFTRLVVGTSLGVPGAIVPLTVAAIPFVGRMVEQSLAEVDGGLVEAAQSFGANTWQIVCKVMLRESLPSLVRGASITVITLFGYTAMAGAVGAGGIGDIAIRYGYQRYLGDVMIASIVLCIVLVQVFQSIGDLVARLVDKRVRRS</sequence>
<evidence type="ECO:0000256" key="8">
    <source>
        <dbReference type="RuleBase" id="RU363032"/>
    </source>
</evidence>
<dbReference type="PANTHER" id="PTHR30450:SF1">
    <property type="entry name" value="D-METHIONINE TRANSPORT SYSTEM PERMEASE PROTEIN METI-RELATED"/>
    <property type="match status" value="1"/>
</dbReference>
<feature type="transmembrane region" description="Helical" evidence="8">
    <location>
        <begin position="194"/>
        <end position="217"/>
    </location>
</feature>
<dbReference type="InterPro" id="IPR035906">
    <property type="entry name" value="MetI-like_sf"/>
</dbReference>
<protein>
    <submittedName>
        <fullName evidence="10">ABC transporter permease</fullName>
    </submittedName>
</protein>
<dbReference type="RefSeq" id="WP_042433827.1">
    <property type="nucleotide sequence ID" value="NZ_CABKQR010000001.1"/>
</dbReference>
<dbReference type="PANTHER" id="PTHR30450">
    <property type="entry name" value="ABC TRANSPORTER PERMEASE"/>
    <property type="match status" value="1"/>
</dbReference>
<dbReference type="FunFam" id="1.10.3720.10:FF:000002">
    <property type="entry name" value="D-methionine ABC transporter permease MetI"/>
    <property type="match status" value="1"/>
</dbReference>
<dbReference type="PROSITE" id="PS50928">
    <property type="entry name" value="ABC_TM1"/>
    <property type="match status" value="1"/>
</dbReference>
<reference evidence="10 11" key="1">
    <citation type="journal article" date="2018" name="Elife">
        <title>Discovery and characterization of a prevalent human gut bacterial enzyme sufficient for the inactivation of a family of plant toxins.</title>
        <authorList>
            <person name="Koppel N."/>
            <person name="Bisanz J.E."/>
            <person name="Pandelia M.E."/>
            <person name="Turnbaugh P.J."/>
            <person name="Balskus E.P."/>
        </authorList>
    </citation>
    <scope>NUCLEOTIDE SEQUENCE [LARGE SCALE GENOMIC DNA]</scope>
    <source>
        <strain evidence="11">anaerobia AP69FAA</strain>
    </source>
</reference>
<keyword evidence="5 8" id="KW-0812">Transmembrane</keyword>
<dbReference type="GO" id="GO:0005886">
    <property type="term" value="C:plasma membrane"/>
    <property type="evidence" value="ECO:0007669"/>
    <property type="project" value="UniProtKB-SubCell"/>
</dbReference>
<feature type="transmembrane region" description="Helical" evidence="8">
    <location>
        <begin position="58"/>
        <end position="82"/>
    </location>
</feature>
<feature type="transmembrane region" description="Helical" evidence="8">
    <location>
        <begin position="152"/>
        <end position="174"/>
    </location>
</feature>
<dbReference type="CDD" id="cd06261">
    <property type="entry name" value="TM_PBP2"/>
    <property type="match status" value="1"/>
</dbReference>
<comment type="subcellular location">
    <subcellularLocation>
        <location evidence="1 8">Cell membrane</location>
        <topology evidence="1 8">Multi-pass membrane protein</topology>
    </subcellularLocation>
</comment>
<dbReference type="AlphaFoldDB" id="A0A369L6I9"/>
<dbReference type="EMBL" id="PPTP01000009">
    <property type="protein sequence ID" value="RDB54449.1"/>
    <property type="molecule type" value="Genomic_DNA"/>
</dbReference>
<evidence type="ECO:0000313" key="11">
    <source>
        <dbReference type="Proteomes" id="UP000253792"/>
    </source>
</evidence>
<dbReference type="STRING" id="1034345.GCA_000236865_00033"/>
<feature type="domain" description="ABC transmembrane type-1" evidence="9">
    <location>
        <begin position="19"/>
        <end position="213"/>
    </location>
</feature>
<dbReference type="InterPro" id="IPR051322">
    <property type="entry name" value="AA_ABC_Transporter_Permease"/>
</dbReference>
<keyword evidence="7 8" id="KW-0472">Membrane</keyword>
<evidence type="ECO:0000259" key="9">
    <source>
        <dbReference type="PROSITE" id="PS50928"/>
    </source>
</evidence>
<keyword evidence="3 8" id="KW-0813">Transport</keyword>
<accession>A0A369L6I9</accession>
<gene>
    <name evidence="10" type="ORF">C1880_08920</name>
</gene>
<dbReference type="OrthoDB" id="9793490at2"/>
<comment type="caution">
    <text evidence="10">The sequence shown here is derived from an EMBL/GenBank/DDBJ whole genome shotgun (WGS) entry which is preliminary data.</text>
</comment>
<dbReference type="GeneID" id="82935501"/>
<name>A0A369L6I9_9ACTN</name>
<evidence type="ECO:0000256" key="4">
    <source>
        <dbReference type="ARBA" id="ARBA00022475"/>
    </source>
</evidence>
<feature type="transmembrane region" description="Helical" evidence="8">
    <location>
        <begin position="88"/>
        <end position="110"/>
    </location>
</feature>
<evidence type="ECO:0000256" key="1">
    <source>
        <dbReference type="ARBA" id="ARBA00004651"/>
    </source>
</evidence>
<keyword evidence="6 8" id="KW-1133">Transmembrane helix</keyword>
<evidence type="ECO:0000256" key="6">
    <source>
        <dbReference type="ARBA" id="ARBA00022989"/>
    </source>
</evidence>